<dbReference type="PANTHER" id="PTHR38781">
    <property type="entry name" value="ANTITOXIN DINJ-RELATED"/>
    <property type="match status" value="1"/>
</dbReference>
<evidence type="ECO:0000256" key="2">
    <source>
        <dbReference type="ARBA" id="ARBA00022649"/>
    </source>
</evidence>
<dbReference type="EMBL" id="UFUW01000001">
    <property type="protein sequence ID" value="SUX20012.1"/>
    <property type="molecule type" value="Genomic_DNA"/>
</dbReference>
<evidence type="ECO:0000256" key="1">
    <source>
        <dbReference type="ARBA" id="ARBA00010562"/>
    </source>
</evidence>
<dbReference type="InterPro" id="IPR013321">
    <property type="entry name" value="Arc_rbn_hlx_hlx"/>
</dbReference>
<protein>
    <submittedName>
        <fullName evidence="3">Antitoxin RelB</fullName>
    </submittedName>
</protein>
<dbReference type="InterPro" id="IPR007337">
    <property type="entry name" value="RelB/DinJ"/>
</dbReference>
<keyword evidence="2" id="KW-1277">Toxin-antitoxin system</keyword>
<dbReference type="GO" id="GO:0015643">
    <property type="term" value="F:toxic substance binding"/>
    <property type="evidence" value="ECO:0007669"/>
    <property type="project" value="InterPro"/>
</dbReference>
<reference evidence="3 4" key="1">
    <citation type="submission" date="2018-06" db="EMBL/GenBank/DDBJ databases">
        <authorList>
            <consortium name="Pathogen Informatics"/>
            <person name="Doyle S."/>
        </authorList>
    </citation>
    <scope>NUCLEOTIDE SEQUENCE [LARGE SCALE GENOMIC DNA]</scope>
    <source>
        <strain evidence="3 4">NCTC13294</strain>
    </source>
</reference>
<dbReference type="Proteomes" id="UP000254572">
    <property type="component" value="Unassembled WGS sequence"/>
</dbReference>
<dbReference type="GO" id="GO:0000987">
    <property type="term" value="F:cis-regulatory region sequence-specific DNA binding"/>
    <property type="evidence" value="ECO:0007669"/>
    <property type="project" value="InterPro"/>
</dbReference>
<name>A0A381E283_9GAMM</name>
<sequence length="94" mass="10707">MNTTTFHIPLDDDLKQRAFAVIERSGLTPTQAVRLFLTQIAETDNVPLALDDQDHSAEYEKNPITMQAVQDARDGKVTRYASFDDFMAELHEEH</sequence>
<evidence type="ECO:0000313" key="3">
    <source>
        <dbReference type="EMBL" id="SUX20012.1"/>
    </source>
</evidence>
<dbReference type="InterPro" id="IPR026262">
    <property type="entry name" value="DinJ"/>
</dbReference>
<dbReference type="GO" id="GO:0006355">
    <property type="term" value="P:regulation of DNA-templated transcription"/>
    <property type="evidence" value="ECO:0007669"/>
    <property type="project" value="InterPro"/>
</dbReference>
<gene>
    <name evidence="3" type="primary">relB_1</name>
    <name evidence="3" type="ORF">NCTC13294_00652</name>
</gene>
<dbReference type="PANTHER" id="PTHR38781:SF1">
    <property type="entry name" value="ANTITOXIN DINJ-RELATED"/>
    <property type="match status" value="1"/>
</dbReference>
<dbReference type="NCBIfam" id="TIGR02384">
    <property type="entry name" value="RelB_DinJ"/>
    <property type="match status" value="1"/>
</dbReference>
<keyword evidence="4" id="KW-1185">Reference proteome</keyword>
<accession>A0A381E283</accession>
<dbReference type="PIRSF" id="PIRSF003108">
    <property type="entry name" value="DinJ"/>
    <property type="match status" value="1"/>
</dbReference>
<dbReference type="OrthoDB" id="8613542at2"/>
<dbReference type="RefSeq" id="WP_115610908.1">
    <property type="nucleotide sequence ID" value="NZ_JBHLZC010000001.1"/>
</dbReference>
<organism evidence="3 4">
    <name type="scientific">Cardiobacterium valvarum</name>
    <dbReference type="NCBI Taxonomy" id="194702"/>
    <lineage>
        <taxon>Bacteria</taxon>
        <taxon>Pseudomonadati</taxon>
        <taxon>Pseudomonadota</taxon>
        <taxon>Gammaproteobacteria</taxon>
        <taxon>Cardiobacteriales</taxon>
        <taxon>Cardiobacteriaceae</taxon>
        <taxon>Cardiobacterium</taxon>
    </lineage>
</organism>
<dbReference type="AlphaFoldDB" id="A0A381E283"/>
<dbReference type="GO" id="GO:0006351">
    <property type="term" value="P:DNA-templated transcription"/>
    <property type="evidence" value="ECO:0007669"/>
    <property type="project" value="TreeGrafter"/>
</dbReference>
<dbReference type="Gene3D" id="1.10.1220.10">
    <property type="entry name" value="Met repressor-like"/>
    <property type="match status" value="1"/>
</dbReference>
<comment type="similarity">
    <text evidence="1">Belongs to the RelB/DinJ antitoxin family.</text>
</comment>
<evidence type="ECO:0000313" key="4">
    <source>
        <dbReference type="Proteomes" id="UP000254572"/>
    </source>
</evidence>
<proteinExistence type="inferred from homology"/>
<dbReference type="Pfam" id="PF04221">
    <property type="entry name" value="RelB"/>
    <property type="match status" value="1"/>
</dbReference>
<dbReference type="GO" id="GO:0044010">
    <property type="term" value="P:single-species biofilm formation"/>
    <property type="evidence" value="ECO:0007669"/>
    <property type="project" value="InterPro"/>
</dbReference>